<evidence type="ECO:0000313" key="1">
    <source>
        <dbReference type="EMBL" id="CRX38683.1"/>
    </source>
</evidence>
<gene>
    <name evidence="1" type="ORF">ELAC_1344</name>
</gene>
<dbReference type="Proteomes" id="UP000220251">
    <property type="component" value="Unassembled WGS sequence"/>
</dbReference>
<proteinExistence type="predicted"/>
<dbReference type="AlphaFoldDB" id="A0A0H5DR85"/>
<dbReference type="RefSeq" id="WP_098038542.1">
    <property type="nucleotide sequence ID" value="NZ_CWGJ01000015.1"/>
</dbReference>
<evidence type="ECO:0000313" key="2">
    <source>
        <dbReference type="Proteomes" id="UP000220251"/>
    </source>
</evidence>
<sequence length="178" mass="19303">MSFAIFTTLPGSDAYPEFITVVNPVGLGVTVDTQPTTWNRLGWCPVISTITGIARALLGIVHMIAHLACALFSASSAYHFTQARLAVSNVFRGVGEALPLIGNLAFFVKDMITGIDESKKGLEYLESHPEDRGNVVLLVSGEAKAVNTREEFINQLLTAGFSPDKPPTLWDHFTLLRA</sequence>
<keyword evidence="2" id="KW-1185">Reference proteome</keyword>
<name>A0A0H5DR85_9BACT</name>
<organism evidence="1 2">
    <name type="scientific">Estrella lausannensis</name>
    <dbReference type="NCBI Taxonomy" id="483423"/>
    <lineage>
        <taxon>Bacteria</taxon>
        <taxon>Pseudomonadati</taxon>
        <taxon>Chlamydiota</taxon>
        <taxon>Chlamydiia</taxon>
        <taxon>Parachlamydiales</taxon>
        <taxon>Candidatus Criblamydiaceae</taxon>
        <taxon>Estrella</taxon>
    </lineage>
</organism>
<accession>A0A0H5DR85</accession>
<dbReference type="EMBL" id="CWGJ01000015">
    <property type="protein sequence ID" value="CRX38683.1"/>
    <property type="molecule type" value="Genomic_DNA"/>
</dbReference>
<reference evidence="2" key="1">
    <citation type="submission" date="2015-06" db="EMBL/GenBank/DDBJ databases">
        <authorList>
            <person name="Bertelli C."/>
        </authorList>
    </citation>
    <scope>NUCLEOTIDE SEQUENCE [LARGE SCALE GENOMIC DNA]</scope>
    <source>
        <strain evidence="2">CRIB-30</strain>
    </source>
</reference>
<protein>
    <submittedName>
        <fullName evidence="1">Uncharacterized protein</fullName>
    </submittedName>
</protein>